<evidence type="ECO:0000313" key="2">
    <source>
        <dbReference type="Proteomes" id="UP001153954"/>
    </source>
</evidence>
<accession>A0AAU9TZB6</accession>
<keyword evidence="2" id="KW-1185">Reference proteome</keyword>
<evidence type="ECO:0000313" key="1">
    <source>
        <dbReference type="EMBL" id="CAH2090885.1"/>
    </source>
</evidence>
<dbReference type="AlphaFoldDB" id="A0AAU9TZB6"/>
<protein>
    <submittedName>
        <fullName evidence="1">Uncharacterized protein</fullName>
    </submittedName>
</protein>
<organism evidence="1 2">
    <name type="scientific">Euphydryas editha</name>
    <name type="common">Edith's checkerspot</name>
    <dbReference type="NCBI Taxonomy" id="104508"/>
    <lineage>
        <taxon>Eukaryota</taxon>
        <taxon>Metazoa</taxon>
        <taxon>Ecdysozoa</taxon>
        <taxon>Arthropoda</taxon>
        <taxon>Hexapoda</taxon>
        <taxon>Insecta</taxon>
        <taxon>Pterygota</taxon>
        <taxon>Neoptera</taxon>
        <taxon>Endopterygota</taxon>
        <taxon>Lepidoptera</taxon>
        <taxon>Glossata</taxon>
        <taxon>Ditrysia</taxon>
        <taxon>Papilionoidea</taxon>
        <taxon>Nymphalidae</taxon>
        <taxon>Nymphalinae</taxon>
        <taxon>Euphydryas</taxon>
    </lineage>
</organism>
<proteinExistence type="predicted"/>
<name>A0AAU9TZB6_EUPED</name>
<dbReference type="EMBL" id="CAKOGL010000010">
    <property type="protein sequence ID" value="CAH2090885.1"/>
    <property type="molecule type" value="Genomic_DNA"/>
</dbReference>
<sequence>MISVEHLPQHVQEVQFHLGVAKSEVDEEGEIKIMFSKTVDGSGKRFKAVETDMSYEPHENILEIVPNPKMIVKGT</sequence>
<dbReference type="Proteomes" id="UP001153954">
    <property type="component" value="Unassembled WGS sequence"/>
</dbReference>
<gene>
    <name evidence="1" type="ORF">EEDITHA_LOCUS6799</name>
</gene>
<comment type="caution">
    <text evidence="1">The sequence shown here is derived from an EMBL/GenBank/DDBJ whole genome shotgun (WGS) entry which is preliminary data.</text>
</comment>
<reference evidence="1" key="1">
    <citation type="submission" date="2022-03" db="EMBL/GenBank/DDBJ databases">
        <authorList>
            <person name="Tunstrom K."/>
        </authorList>
    </citation>
    <scope>NUCLEOTIDE SEQUENCE</scope>
</reference>